<keyword evidence="6" id="KW-0472">Membrane</keyword>
<reference evidence="10 11" key="1">
    <citation type="submission" date="2024-04" db="EMBL/GenBank/DDBJ databases">
        <authorList>
            <consortium name="Genoscope - CEA"/>
            <person name="William W."/>
        </authorList>
    </citation>
    <scope>NUCLEOTIDE SEQUENCE [LARGE SCALE GENOMIC DNA]</scope>
</reference>
<dbReference type="InterPro" id="IPR011061">
    <property type="entry name" value="Hirudin/antistatin"/>
</dbReference>
<evidence type="ECO:0000256" key="5">
    <source>
        <dbReference type="ARBA" id="ARBA00023157"/>
    </source>
</evidence>
<evidence type="ECO:0000313" key="10">
    <source>
        <dbReference type="EMBL" id="CAL1543997.1"/>
    </source>
</evidence>
<dbReference type="Gene3D" id="4.10.40.20">
    <property type="match status" value="1"/>
</dbReference>
<dbReference type="SMART" id="SM00214">
    <property type="entry name" value="VWC"/>
    <property type="match status" value="5"/>
</dbReference>
<gene>
    <name evidence="10" type="ORF">GSLYS_00017510001</name>
</gene>
<protein>
    <recommendedName>
        <fullName evidence="12">Cysteine-rich motor neuron 1 protein</fullName>
    </recommendedName>
</protein>
<feature type="domain" description="Antistasin-like" evidence="8">
    <location>
        <begin position="522"/>
        <end position="547"/>
    </location>
</feature>
<dbReference type="InterPro" id="IPR001007">
    <property type="entry name" value="VWF_dom"/>
</dbReference>
<accession>A0AAV2ID38</accession>
<dbReference type="SUPFAM" id="SSF57184">
    <property type="entry name" value="Growth factor receptor domain"/>
    <property type="match status" value="1"/>
</dbReference>
<keyword evidence="1" id="KW-0646">Protease inhibitor</keyword>
<feature type="domain" description="Antistasin-like" evidence="8">
    <location>
        <begin position="459"/>
        <end position="484"/>
    </location>
</feature>
<feature type="domain" description="VWFC" evidence="7">
    <location>
        <begin position="634"/>
        <end position="692"/>
    </location>
</feature>
<evidence type="ECO:0008006" key="12">
    <source>
        <dbReference type="Google" id="ProtNLM"/>
    </source>
</evidence>
<proteinExistence type="predicted"/>
<dbReference type="PROSITE" id="PS51252">
    <property type="entry name" value="ANTISTASIN"/>
    <property type="match status" value="3"/>
</dbReference>
<dbReference type="PROSITE" id="PS01208">
    <property type="entry name" value="VWFC_1"/>
    <property type="match status" value="2"/>
</dbReference>
<dbReference type="GO" id="GO:0004867">
    <property type="term" value="F:serine-type endopeptidase inhibitor activity"/>
    <property type="evidence" value="ECO:0007669"/>
    <property type="project" value="UniProtKB-KW"/>
</dbReference>
<dbReference type="InterPro" id="IPR052624">
    <property type="entry name" value="CRIM1"/>
</dbReference>
<dbReference type="Pfam" id="PF00093">
    <property type="entry name" value="VWC"/>
    <property type="match status" value="3"/>
</dbReference>
<keyword evidence="4" id="KW-0722">Serine protease inhibitor</keyword>
<dbReference type="SUPFAM" id="SSF57262">
    <property type="entry name" value="Leech antihemostatic proteins"/>
    <property type="match status" value="1"/>
</dbReference>
<dbReference type="Pfam" id="PF00219">
    <property type="entry name" value="IGFBP"/>
    <property type="match status" value="1"/>
</dbReference>
<feature type="domain" description="VWFC" evidence="7">
    <location>
        <begin position="707"/>
        <end position="763"/>
    </location>
</feature>
<evidence type="ECO:0000256" key="3">
    <source>
        <dbReference type="ARBA" id="ARBA00022737"/>
    </source>
</evidence>
<dbReference type="Gene3D" id="2.10.22.10">
    <property type="entry name" value="Antistasin, domain 1"/>
    <property type="match status" value="1"/>
</dbReference>
<keyword evidence="2" id="KW-0732">Signal</keyword>
<feature type="domain" description="VWFC" evidence="7">
    <location>
        <begin position="565"/>
        <end position="622"/>
    </location>
</feature>
<dbReference type="EMBL" id="CAXITT010000588">
    <property type="protein sequence ID" value="CAL1543997.1"/>
    <property type="molecule type" value="Genomic_DNA"/>
</dbReference>
<feature type="domain" description="Antistasin-like" evidence="8">
    <location>
        <begin position="491"/>
        <end position="519"/>
    </location>
</feature>
<evidence type="ECO:0000259" key="7">
    <source>
        <dbReference type="PROSITE" id="PS50184"/>
    </source>
</evidence>
<dbReference type="SUPFAM" id="SSF57603">
    <property type="entry name" value="FnI-like domain"/>
    <property type="match status" value="5"/>
</dbReference>
<dbReference type="InterPro" id="IPR009030">
    <property type="entry name" value="Growth_fac_rcpt_cys_sf"/>
</dbReference>
<dbReference type="GO" id="GO:0005576">
    <property type="term" value="C:extracellular region"/>
    <property type="evidence" value="ECO:0007669"/>
    <property type="project" value="InterPro"/>
</dbReference>
<dbReference type="PANTHER" id="PTHR46439:SF1">
    <property type="entry name" value="CYSTEINE-RICH MOTOR NEURON 1 PROTEIN"/>
    <property type="match status" value="1"/>
</dbReference>
<dbReference type="GO" id="GO:0005886">
    <property type="term" value="C:plasma membrane"/>
    <property type="evidence" value="ECO:0007669"/>
    <property type="project" value="TreeGrafter"/>
</dbReference>
<evidence type="ECO:0000256" key="1">
    <source>
        <dbReference type="ARBA" id="ARBA00022690"/>
    </source>
</evidence>
<sequence>MICPDVATTPDMVVSLITAVFPPSDRKSRQGRRPSASRNLVCGNCLSLAVIAFALVSGWFGHHRGGADALSCLPCEPQQCPNTTDCPGGLVMGVCMCCQECARQVNESCGGPFGTLGTCDRNLHCLVSAPVYEDGLVYANEDGICQEIPELNCQGNSCPTVYQERLCPPDSYISYKTRKSDDIGSGETNLHPDEARDSEKLQFSEASIERNNFYLLPEETSYCACNTSLCHVPVCAQGYTATLVQNATGLPGTCCDVYQCEKPIDCNAVICPVYEEDPCPDDSVRLPSMWTHDKCCELQHGCTCPTEDKCKPVECPEGYQVQVTSRATGLPGSCCHIFRCINESVLTCIYNHQEYANGQIWQMDNCKTCECKDGLNKCTRKNCEEPNCSWMMVPEGECCPVCRGCVSDSGQVYNESEVWKENDCTTCTCKNGHPQCQSEMCEVPCLNPISVPGQCCPDCPHEKCQLACPFGLKSDVEGNPICECKMAEDRCPTKNEEQCGKKCEYGFKRSRDGCIKCKCNKCPQFNCTKRCTHGHVLNDEGCPLCKCKDLAFPELISPRTEIEGMSCLSRQGSRHENGESWNDGCRVCYCHNGVEMCSLIACPAPHCSNPVFEVGDCCPTCPGLTIVSPNGEKELCQSSQGHYYVEGETWKMDPCTLCVCHGGSILCQTPTCPPVLCHHPVKPEGQCCATCRGEDLNTLPVLGHHHCRSSTSMMYKHGDVWRSTPCQSCTCQDGQIHCYSQMCPPINCNRTVLKKGQCCPTCVGE</sequence>
<evidence type="ECO:0000313" key="11">
    <source>
        <dbReference type="Proteomes" id="UP001497497"/>
    </source>
</evidence>
<evidence type="ECO:0000259" key="9">
    <source>
        <dbReference type="PROSITE" id="PS51323"/>
    </source>
</evidence>
<feature type="transmembrane region" description="Helical" evidence="6">
    <location>
        <begin position="39"/>
        <end position="60"/>
    </location>
</feature>
<dbReference type="PROSITE" id="PS51323">
    <property type="entry name" value="IGFBP_N_2"/>
    <property type="match status" value="1"/>
</dbReference>
<dbReference type="InterPro" id="IPR004094">
    <property type="entry name" value="Antistasin-like"/>
</dbReference>
<dbReference type="Pfam" id="PF23334">
    <property type="entry name" value="VWC2L_2nd"/>
    <property type="match status" value="2"/>
</dbReference>
<dbReference type="AlphaFoldDB" id="A0AAV2ID38"/>
<name>A0AAV2ID38_LYMST</name>
<dbReference type="InterPro" id="IPR000867">
    <property type="entry name" value="IGFBP-like"/>
</dbReference>
<dbReference type="PROSITE" id="PS50184">
    <property type="entry name" value="VWFC_2"/>
    <property type="match status" value="5"/>
</dbReference>
<keyword evidence="3" id="KW-0677">Repeat</keyword>
<organism evidence="10 11">
    <name type="scientific">Lymnaea stagnalis</name>
    <name type="common">Great pond snail</name>
    <name type="synonym">Helix stagnalis</name>
    <dbReference type="NCBI Taxonomy" id="6523"/>
    <lineage>
        <taxon>Eukaryota</taxon>
        <taxon>Metazoa</taxon>
        <taxon>Spiralia</taxon>
        <taxon>Lophotrochozoa</taxon>
        <taxon>Mollusca</taxon>
        <taxon>Gastropoda</taxon>
        <taxon>Heterobranchia</taxon>
        <taxon>Euthyneura</taxon>
        <taxon>Panpulmonata</taxon>
        <taxon>Hygrophila</taxon>
        <taxon>Lymnaeoidea</taxon>
        <taxon>Lymnaeidae</taxon>
        <taxon>Lymnaea</taxon>
    </lineage>
</organism>
<keyword evidence="6" id="KW-1133">Transmembrane helix</keyword>
<evidence type="ECO:0000259" key="8">
    <source>
        <dbReference type="PROSITE" id="PS51252"/>
    </source>
</evidence>
<evidence type="ECO:0000256" key="6">
    <source>
        <dbReference type="SAM" id="Phobius"/>
    </source>
</evidence>
<feature type="domain" description="IGFBP N-terminal" evidence="9">
    <location>
        <begin position="68"/>
        <end position="148"/>
    </location>
</feature>
<dbReference type="PANTHER" id="PTHR46439">
    <property type="entry name" value="CYSTEINE-RICH MOTOR NEURON 1 PROTEIN"/>
    <property type="match status" value="1"/>
</dbReference>
<feature type="domain" description="VWFC" evidence="7">
    <location>
        <begin position="346"/>
        <end position="403"/>
    </location>
</feature>
<feature type="domain" description="VWFC" evidence="7">
    <location>
        <begin position="403"/>
        <end position="460"/>
    </location>
</feature>
<keyword evidence="5" id="KW-1015">Disulfide bond</keyword>
<keyword evidence="6" id="KW-0812">Transmembrane</keyword>
<keyword evidence="11" id="KW-1185">Reference proteome</keyword>
<dbReference type="Gene3D" id="6.20.200.20">
    <property type="match status" value="5"/>
</dbReference>
<dbReference type="SMART" id="SM00215">
    <property type="entry name" value="VWC_out"/>
    <property type="match status" value="4"/>
</dbReference>
<comment type="caution">
    <text evidence="10">The sequence shown here is derived from an EMBL/GenBank/DDBJ whole genome shotgun (WGS) entry which is preliminary data.</text>
</comment>
<evidence type="ECO:0000256" key="4">
    <source>
        <dbReference type="ARBA" id="ARBA00022900"/>
    </source>
</evidence>
<dbReference type="Proteomes" id="UP001497497">
    <property type="component" value="Unassembled WGS sequence"/>
</dbReference>
<evidence type="ECO:0000256" key="2">
    <source>
        <dbReference type="ARBA" id="ARBA00022729"/>
    </source>
</evidence>
<dbReference type="Pfam" id="PF02822">
    <property type="entry name" value="Antistasin"/>
    <property type="match status" value="1"/>
</dbReference>